<dbReference type="Proteomes" id="UP000011082">
    <property type="component" value="Unassembled WGS sequence"/>
</dbReference>
<dbReference type="PANTHER" id="PTHR11215:SF1">
    <property type="entry name" value="MYG1 EXONUCLEASE"/>
    <property type="match status" value="1"/>
</dbReference>
<dbReference type="HOGENOM" id="CLU_051576_0_0_1"/>
<proteinExistence type="inferred from homology"/>
<dbReference type="InterPro" id="IPR003226">
    <property type="entry name" value="MYG1_exonuclease"/>
</dbReference>
<dbReference type="PANTHER" id="PTHR11215">
    <property type="entry name" value="METAL DEPENDENT HYDROLASE - RELATED"/>
    <property type="match status" value="1"/>
</dbReference>
<protein>
    <recommendedName>
        <fullName evidence="4">Metal-dependent protein hydrolase</fullName>
    </recommendedName>
</protein>
<sequence>MKLVTHDGNFHYDEILATAVLLKIYPDAEVIRTRVREVINTGDIVYDVGQTYDPSKYRYDHHQNTFHDTYSPQYNIRLSSAGLIFKHFHDKLFERYGFTRQSTIFEEIVEKVYFEFFLPADAIDNGYDSVFGAIRARTVADVVKNFNVYSENTMTRDENLRFETALDFVSMDLDNYLKYVLCEYALSYEHFYNVLKDFAGDIFVTDKKVATDLLYELNEKLQKNIKFIIVKNDNDFRIITIPVERGKFAIKYPLHPKWRGLSGTNLDEVSGINGCVFVHASGFTGGNSTLEGAVEMCRKSLEWFERCL</sequence>
<reference evidence="3" key="1">
    <citation type="submission" date="2011-05" db="EMBL/GenBank/DDBJ databases">
        <title>The genome sequence of Vittaforma corneae strain ATCC 50505.</title>
        <authorList>
            <consortium name="The Broad Institute Genome Sequencing Platform"/>
            <person name="Cuomo C."/>
            <person name="Didier E."/>
            <person name="Bowers L."/>
            <person name="Young S.K."/>
            <person name="Zeng Q."/>
            <person name="Gargeya S."/>
            <person name="Fitzgerald M."/>
            <person name="Haas B."/>
            <person name="Abouelleil A."/>
            <person name="Alvarado L."/>
            <person name="Arachchi H.M."/>
            <person name="Berlin A."/>
            <person name="Chapman S.B."/>
            <person name="Gearin G."/>
            <person name="Goldberg J."/>
            <person name="Griggs A."/>
            <person name="Gujja S."/>
            <person name="Hansen M."/>
            <person name="Heiman D."/>
            <person name="Howarth C."/>
            <person name="Larimer J."/>
            <person name="Lui A."/>
            <person name="MacDonald P.J.P."/>
            <person name="McCowen C."/>
            <person name="Montmayeur A."/>
            <person name="Murphy C."/>
            <person name="Neiman D."/>
            <person name="Pearson M."/>
            <person name="Priest M."/>
            <person name="Roberts A."/>
            <person name="Saif S."/>
            <person name="Shea T."/>
            <person name="Sisk P."/>
            <person name="Stolte C."/>
            <person name="Sykes S."/>
            <person name="Wortman J."/>
            <person name="Nusbaum C."/>
            <person name="Birren B."/>
        </authorList>
    </citation>
    <scope>NUCLEOTIDE SEQUENCE [LARGE SCALE GENOMIC DNA]</scope>
    <source>
        <strain evidence="3">ATCC 50505</strain>
    </source>
</reference>
<dbReference type="GO" id="GO:0005634">
    <property type="term" value="C:nucleus"/>
    <property type="evidence" value="ECO:0007669"/>
    <property type="project" value="TreeGrafter"/>
</dbReference>
<name>L2GP49_VITCO</name>
<evidence type="ECO:0000256" key="1">
    <source>
        <dbReference type="ARBA" id="ARBA00010105"/>
    </source>
</evidence>
<dbReference type="AlphaFoldDB" id="L2GP49"/>
<comment type="similarity">
    <text evidence="1">Belongs to the MYG1 family.</text>
</comment>
<dbReference type="InParanoid" id="L2GP49"/>
<accession>L2GP49</accession>
<dbReference type="FunCoup" id="L2GP49">
    <property type="interactions" value="319"/>
</dbReference>
<dbReference type="STRING" id="993615.L2GP49"/>
<evidence type="ECO:0000313" key="2">
    <source>
        <dbReference type="EMBL" id="ELA42409.1"/>
    </source>
</evidence>
<dbReference type="OMA" id="FHANSWL"/>
<dbReference type="Pfam" id="PF03690">
    <property type="entry name" value="MYG1_exonuc"/>
    <property type="match status" value="1"/>
</dbReference>
<dbReference type="GeneID" id="19881225"/>
<organism evidence="2 3">
    <name type="scientific">Vittaforma corneae (strain ATCC 50505)</name>
    <name type="common">Microsporidian parasite</name>
    <name type="synonym">Nosema corneum</name>
    <dbReference type="NCBI Taxonomy" id="993615"/>
    <lineage>
        <taxon>Eukaryota</taxon>
        <taxon>Fungi</taxon>
        <taxon>Fungi incertae sedis</taxon>
        <taxon>Microsporidia</taxon>
        <taxon>Nosematidae</taxon>
        <taxon>Vittaforma</taxon>
    </lineage>
</organism>
<keyword evidence="3" id="KW-1185">Reference proteome</keyword>
<gene>
    <name evidence="2" type="ORF">VICG_00508</name>
</gene>
<dbReference type="VEuPathDB" id="MicrosporidiaDB:VICG_00508"/>
<evidence type="ECO:0000313" key="3">
    <source>
        <dbReference type="Proteomes" id="UP000011082"/>
    </source>
</evidence>
<dbReference type="EMBL" id="JH370132">
    <property type="protein sequence ID" value="ELA42409.1"/>
    <property type="molecule type" value="Genomic_DNA"/>
</dbReference>
<evidence type="ECO:0008006" key="4">
    <source>
        <dbReference type="Google" id="ProtNLM"/>
    </source>
</evidence>
<dbReference type="RefSeq" id="XP_007603960.1">
    <property type="nucleotide sequence ID" value="XM_007603898.1"/>
</dbReference>
<dbReference type="OrthoDB" id="10265310at2759"/>
<dbReference type="GO" id="GO:0005737">
    <property type="term" value="C:cytoplasm"/>
    <property type="evidence" value="ECO:0007669"/>
    <property type="project" value="TreeGrafter"/>
</dbReference>